<name>A0AAN8HL63_CHAGU</name>
<sequence length="314" mass="34863">MSDTTDLLTSRDTQDAPGDDVSSLPPPYQGEQPPPYQGEQPPPYQGEQPPPYQGEQPPPYSAAKTDTTWTQQSSTGYESFRDIIPERLPDTTPLIASSSFDDKIVRRAFVRKVFSILTLQLLFTFSVVCVFTFSSVVKDAVQTSLGAYLSSIIIFLVVSLALSYRRDFSRRHPWNILGLVVVTLSLSYMVGTIASFHGSTSVVITMGVTLAVTVAIIVFSAQTRYDFTVCYGVLLILSVDLIMFGIFSTFYSSYLGDIAYGCFGALLYSLFLMIDCQLMMGAMSNRLSPEEYINAALNIYLDVMLIFLYLLGRR</sequence>
<dbReference type="Pfam" id="PF01027">
    <property type="entry name" value="Bax1-I"/>
    <property type="match status" value="1"/>
</dbReference>
<evidence type="ECO:0000256" key="3">
    <source>
        <dbReference type="ARBA" id="ARBA00022989"/>
    </source>
</evidence>
<proteinExistence type="inferred from homology"/>
<feature type="transmembrane region" description="Helical" evidence="5">
    <location>
        <begin position="258"/>
        <end position="280"/>
    </location>
</feature>
<dbReference type="GO" id="GO:2001234">
    <property type="term" value="P:negative regulation of apoptotic signaling pathway"/>
    <property type="evidence" value="ECO:0007669"/>
    <property type="project" value="TreeGrafter"/>
</dbReference>
<dbReference type="EMBL" id="JAURVH010001524">
    <property type="protein sequence ID" value="KAK5919911.1"/>
    <property type="molecule type" value="Genomic_DNA"/>
</dbReference>
<evidence type="ECO:0008006" key="9">
    <source>
        <dbReference type="Google" id="ProtNLM"/>
    </source>
</evidence>
<comment type="subcellular location">
    <subcellularLocation>
        <location evidence="1">Membrane</location>
        <topology evidence="1">Multi-pass membrane protein</topology>
    </subcellularLocation>
</comment>
<feature type="region of interest" description="Disordered" evidence="6">
    <location>
        <begin position="1"/>
        <end position="71"/>
    </location>
</feature>
<evidence type="ECO:0000313" key="8">
    <source>
        <dbReference type="Proteomes" id="UP001331515"/>
    </source>
</evidence>
<dbReference type="InterPro" id="IPR006214">
    <property type="entry name" value="Bax_inhibitor_1-related"/>
</dbReference>
<evidence type="ECO:0000313" key="7">
    <source>
        <dbReference type="EMBL" id="KAK5919911.1"/>
    </source>
</evidence>
<evidence type="ECO:0000256" key="5">
    <source>
        <dbReference type="RuleBase" id="RU004379"/>
    </source>
</evidence>
<feature type="transmembrane region" description="Helical" evidence="5">
    <location>
        <begin position="176"/>
        <end position="196"/>
    </location>
</feature>
<feature type="compositionally biased region" description="Low complexity" evidence="6">
    <location>
        <begin position="1"/>
        <end position="11"/>
    </location>
</feature>
<dbReference type="PANTHER" id="PTHR23291:SF94">
    <property type="entry name" value="PROTEIN LIFEGUARD 1 ISOFORM X2"/>
    <property type="match status" value="1"/>
</dbReference>
<gene>
    <name evidence="7" type="ORF">CgunFtcFv8_023769</name>
</gene>
<feature type="transmembrane region" description="Helical" evidence="5">
    <location>
        <begin position="292"/>
        <end position="311"/>
    </location>
</feature>
<dbReference type="GO" id="GO:0005783">
    <property type="term" value="C:endoplasmic reticulum"/>
    <property type="evidence" value="ECO:0007669"/>
    <property type="project" value="TreeGrafter"/>
</dbReference>
<evidence type="ECO:0000256" key="4">
    <source>
        <dbReference type="ARBA" id="ARBA00023136"/>
    </source>
</evidence>
<feature type="transmembrane region" description="Helical" evidence="5">
    <location>
        <begin position="113"/>
        <end position="133"/>
    </location>
</feature>
<accession>A0AAN8HL63</accession>
<comment type="caution">
    <text evidence="7">The sequence shown here is derived from an EMBL/GenBank/DDBJ whole genome shotgun (WGS) entry which is preliminary data.</text>
</comment>
<keyword evidence="3 5" id="KW-1133">Transmembrane helix</keyword>
<feature type="transmembrane region" description="Helical" evidence="5">
    <location>
        <begin position="228"/>
        <end position="252"/>
    </location>
</feature>
<keyword evidence="8" id="KW-1185">Reference proteome</keyword>
<evidence type="ECO:0000256" key="2">
    <source>
        <dbReference type="ARBA" id="ARBA00022692"/>
    </source>
</evidence>
<evidence type="ECO:0000256" key="6">
    <source>
        <dbReference type="SAM" id="MobiDB-lite"/>
    </source>
</evidence>
<keyword evidence="4 5" id="KW-0472">Membrane</keyword>
<reference evidence="7 8" key="1">
    <citation type="journal article" date="2023" name="Mol. Biol. Evol.">
        <title>Genomics of Secondarily Temperate Adaptation in the Only Non-Antarctic Icefish.</title>
        <authorList>
            <person name="Rivera-Colon A.G."/>
            <person name="Rayamajhi N."/>
            <person name="Minhas B.F."/>
            <person name="Madrigal G."/>
            <person name="Bilyk K.T."/>
            <person name="Yoon V."/>
            <person name="Hune M."/>
            <person name="Gregory S."/>
            <person name="Cheng C.H.C."/>
            <person name="Catchen J.M."/>
        </authorList>
    </citation>
    <scope>NUCLEOTIDE SEQUENCE [LARGE SCALE GENOMIC DNA]</scope>
    <source>
        <tissue evidence="7">White muscle</tissue>
    </source>
</reference>
<dbReference type="GO" id="GO:0016020">
    <property type="term" value="C:membrane"/>
    <property type="evidence" value="ECO:0007669"/>
    <property type="project" value="UniProtKB-SubCell"/>
</dbReference>
<dbReference type="GO" id="GO:0005794">
    <property type="term" value="C:Golgi apparatus"/>
    <property type="evidence" value="ECO:0007669"/>
    <property type="project" value="TreeGrafter"/>
</dbReference>
<dbReference type="CDD" id="cd10428">
    <property type="entry name" value="LFG_like"/>
    <property type="match status" value="1"/>
</dbReference>
<dbReference type="PANTHER" id="PTHR23291">
    <property type="entry name" value="BAX INHIBITOR-RELATED"/>
    <property type="match status" value="1"/>
</dbReference>
<feature type="transmembrane region" description="Helical" evidence="5">
    <location>
        <begin position="202"/>
        <end position="221"/>
    </location>
</feature>
<dbReference type="Proteomes" id="UP001331515">
    <property type="component" value="Unassembled WGS sequence"/>
</dbReference>
<feature type="transmembrane region" description="Helical" evidence="5">
    <location>
        <begin position="145"/>
        <end position="164"/>
    </location>
</feature>
<feature type="compositionally biased region" description="Pro residues" evidence="6">
    <location>
        <begin position="24"/>
        <end position="60"/>
    </location>
</feature>
<dbReference type="AlphaFoldDB" id="A0AAN8HL63"/>
<organism evidence="7 8">
    <name type="scientific">Champsocephalus gunnari</name>
    <name type="common">Mackerel icefish</name>
    <dbReference type="NCBI Taxonomy" id="52237"/>
    <lineage>
        <taxon>Eukaryota</taxon>
        <taxon>Metazoa</taxon>
        <taxon>Chordata</taxon>
        <taxon>Craniata</taxon>
        <taxon>Vertebrata</taxon>
        <taxon>Euteleostomi</taxon>
        <taxon>Actinopterygii</taxon>
        <taxon>Neopterygii</taxon>
        <taxon>Teleostei</taxon>
        <taxon>Neoteleostei</taxon>
        <taxon>Acanthomorphata</taxon>
        <taxon>Eupercaria</taxon>
        <taxon>Perciformes</taxon>
        <taxon>Notothenioidei</taxon>
        <taxon>Channichthyidae</taxon>
        <taxon>Champsocephalus</taxon>
    </lineage>
</organism>
<protein>
    <recommendedName>
        <fullName evidence="9">Protein lifeguard 1-like</fullName>
    </recommendedName>
</protein>
<keyword evidence="2 5" id="KW-0812">Transmembrane</keyword>
<evidence type="ECO:0000256" key="1">
    <source>
        <dbReference type="ARBA" id="ARBA00004141"/>
    </source>
</evidence>
<comment type="similarity">
    <text evidence="5">Belongs to the BI1 family.</text>
</comment>